<dbReference type="InterPro" id="IPR013328">
    <property type="entry name" value="6PGD_dom2"/>
</dbReference>
<feature type="domain" description="Mannitol dehydrogenase C-terminal" evidence="5">
    <location>
        <begin position="210"/>
        <end position="348"/>
    </location>
</feature>
<organism evidence="6 7">
    <name type="scientific">Pectinatus haikarae</name>
    <dbReference type="NCBI Taxonomy" id="349096"/>
    <lineage>
        <taxon>Bacteria</taxon>
        <taxon>Bacillati</taxon>
        <taxon>Bacillota</taxon>
        <taxon>Negativicutes</taxon>
        <taxon>Selenomonadales</taxon>
        <taxon>Selenomonadaceae</taxon>
        <taxon>Pectinatus</taxon>
    </lineage>
</organism>
<comment type="caution">
    <text evidence="6">The sequence shown here is derived from an EMBL/GenBank/DDBJ whole genome shotgun (WGS) entry which is preliminary data.</text>
</comment>
<dbReference type="Pfam" id="PF08125">
    <property type="entry name" value="Mannitol_dh_C"/>
    <property type="match status" value="1"/>
</dbReference>
<dbReference type="InterPro" id="IPR013118">
    <property type="entry name" value="Mannitol_DH_C"/>
</dbReference>
<dbReference type="InterPro" id="IPR013131">
    <property type="entry name" value="Mannitol_DH_N"/>
</dbReference>
<dbReference type="SUPFAM" id="SSF51735">
    <property type="entry name" value="NAD(P)-binding Rossmann-fold domains"/>
    <property type="match status" value="1"/>
</dbReference>
<gene>
    <name evidence="6" type="ORF">J2S01_000674</name>
</gene>
<evidence type="ECO:0000256" key="2">
    <source>
        <dbReference type="ARBA" id="ARBA00023027"/>
    </source>
</evidence>
<evidence type="ECO:0000256" key="1">
    <source>
        <dbReference type="ARBA" id="ARBA00023002"/>
    </source>
</evidence>
<dbReference type="Proteomes" id="UP001239167">
    <property type="component" value="Unassembled WGS sequence"/>
</dbReference>
<dbReference type="InterPro" id="IPR036291">
    <property type="entry name" value="NAD(P)-bd_dom_sf"/>
</dbReference>
<evidence type="ECO:0000256" key="3">
    <source>
        <dbReference type="ARBA" id="ARBA00048615"/>
    </source>
</evidence>
<dbReference type="InterPro" id="IPR008927">
    <property type="entry name" value="6-PGluconate_DH-like_C_sf"/>
</dbReference>
<sequence>MKFIMYGAGNIGRGFIGALFSQLGYEVVFIDVDEVLIRELNERHEYWQEIVDSAGSRMNRIRNVRGVNGRNMDLIAKEMEDADLMATAVGAAMLPRIAGSIAYGLQARWKKNSRVFNILICENLMDADSFLAGEIKKHMAGDAVKIFEQNTGLVETCIGRMVPLVPDEKRQSDPLYVAAEPYDILPVDKAGFLGEPPACKKIIAYEPFDFYVQRKLYLHNMAHAISAYLGMRENLRYVSDAVKVSSIRLIITGAMQEAVRMLAKKYNVKYDELCLHMNDLLYRFQNPGLKDTLLRVGRDPLRKLQPEDRLIGAAVSCLQMEVEPVYISIGIAGAVSAFLREADKECTEENCRAVLEKVCHITPECRIFIYTAKFFAMFARKDSYERMIETVDAFYKKTTGDII</sequence>
<evidence type="ECO:0000259" key="4">
    <source>
        <dbReference type="Pfam" id="PF01232"/>
    </source>
</evidence>
<evidence type="ECO:0000259" key="5">
    <source>
        <dbReference type="Pfam" id="PF08125"/>
    </source>
</evidence>
<keyword evidence="7" id="KW-1185">Reference proteome</keyword>
<dbReference type="Gene3D" id="3.40.50.720">
    <property type="entry name" value="NAD(P)-binding Rossmann-like Domain"/>
    <property type="match status" value="1"/>
</dbReference>
<proteinExistence type="predicted"/>
<name>A0ABT9Y5R1_9FIRM</name>
<dbReference type="PANTHER" id="PTHR30524">
    <property type="entry name" value="MANNITOL-1-PHOSPHATE 5-DEHYDROGENASE"/>
    <property type="match status" value="1"/>
</dbReference>
<comment type="catalytic activity">
    <reaction evidence="3">
        <text>D-mannitol 1-phosphate + NAD(+) = beta-D-fructose 6-phosphate + NADH + H(+)</text>
        <dbReference type="Rhea" id="RHEA:19661"/>
        <dbReference type="ChEBI" id="CHEBI:15378"/>
        <dbReference type="ChEBI" id="CHEBI:57540"/>
        <dbReference type="ChEBI" id="CHEBI:57634"/>
        <dbReference type="ChEBI" id="CHEBI:57945"/>
        <dbReference type="ChEBI" id="CHEBI:61381"/>
        <dbReference type="EC" id="1.1.1.17"/>
    </reaction>
</comment>
<protein>
    <submittedName>
        <fullName evidence="6">Mannitol-1-phosphate 5-dehydrogenase</fullName>
        <ecNumber evidence="6">1.1.1.17</ecNumber>
    </submittedName>
</protein>
<feature type="domain" description="Mannitol dehydrogenase N-terminal" evidence="4">
    <location>
        <begin position="2"/>
        <end position="198"/>
    </location>
</feature>
<evidence type="ECO:0000313" key="7">
    <source>
        <dbReference type="Proteomes" id="UP001239167"/>
    </source>
</evidence>
<dbReference type="EMBL" id="JAUSUE010000003">
    <property type="protein sequence ID" value="MDQ0202978.1"/>
    <property type="molecule type" value="Genomic_DNA"/>
</dbReference>
<dbReference type="PANTHER" id="PTHR30524:SF0">
    <property type="entry name" value="ALTRONATE OXIDOREDUCTASE-RELATED"/>
    <property type="match status" value="1"/>
</dbReference>
<accession>A0ABT9Y5R1</accession>
<keyword evidence="1 6" id="KW-0560">Oxidoreductase</keyword>
<reference evidence="6 7" key="1">
    <citation type="submission" date="2023-07" db="EMBL/GenBank/DDBJ databases">
        <title>Genomic Encyclopedia of Type Strains, Phase IV (KMG-IV): sequencing the most valuable type-strain genomes for metagenomic binning, comparative biology and taxonomic classification.</title>
        <authorList>
            <person name="Goeker M."/>
        </authorList>
    </citation>
    <scope>NUCLEOTIDE SEQUENCE [LARGE SCALE GENOMIC DNA]</scope>
    <source>
        <strain evidence="6 7">DSM 16980</strain>
    </source>
</reference>
<dbReference type="Gene3D" id="1.10.1040.10">
    <property type="entry name" value="N-(1-d-carboxylethyl)-l-norvaline Dehydrogenase, domain 2"/>
    <property type="match status" value="1"/>
</dbReference>
<keyword evidence="2" id="KW-0520">NAD</keyword>
<evidence type="ECO:0000313" key="6">
    <source>
        <dbReference type="EMBL" id="MDQ0202978.1"/>
    </source>
</evidence>
<dbReference type="SUPFAM" id="SSF48179">
    <property type="entry name" value="6-phosphogluconate dehydrogenase C-terminal domain-like"/>
    <property type="match status" value="1"/>
</dbReference>
<dbReference type="EC" id="1.1.1.17" evidence="6"/>
<dbReference type="Pfam" id="PF01232">
    <property type="entry name" value="Mannitol_dh"/>
    <property type="match status" value="1"/>
</dbReference>
<dbReference type="RefSeq" id="WP_196605771.1">
    <property type="nucleotide sequence ID" value="NZ_CP116940.1"/>
</dbReference>
<dbReference type="GO" id="GO:0008926">
    <property type="term" value="F:mannitol-1-phosphate 5-dehydrogenase activity"/>
    <property type="evidence" value="ECO:0007669"/>
    <property type="project" value="UniProtKB-EC"/>
</dbReference>